<protein>
    <submittedName>
        <fullName evidence="3">WYL domain-containing protein</fullName>
    </submittedName>
</protein>
<dbReference type="Pfam" id="PF08279">
    <property type="entry name" value="HTH_11"/>
    <property type="match status" value="1"/>
</dbReference>
<organism evidence="3 4">
    <name type="scientific">Serratia nematodiphila</name>
    <dbReference type="NCBI Taxonomy" id="458197"/>
    <lineage>
        <taxon>Bacteria</taxon>
        <taxon>Pseudomonadati</taxon>
        <taxon>Pseudomonadota</taxon>
        <taxon>Gammaproteobacteria</taxon>
        <taxon>Enterobacterales</taxon>
        <taxon>Yersiniaceae</taxon>
        <taxon>Serratia</taxon>
    </lineage>
</organism>
<dbReference type="InterPro" id="IPR036388">
    <property type="entry name" value="WH-like_DNA-bd_sf"/>
</dbReference>
<reference evidence="3 4" key="1">
    <citation type="submission" date="2016-10" db="EMBL/GenBank/DDBJ databases">
        <authorList>
            <person name="Varghese N."/>
            <person name="Submissions S."/>
        </authorList>
    </citation>
    <scope>NUCLEOTIDE SEQUENCE [LARGE SCALE GENOMIC DNA]</scope>
    <source>
        <strain evidence="3 4">CGMCC 1.6853</strain>
    </source>
</reference>
<dbReference type="EMBL" id="FMUT01000006">
    <property type="protein sequence ID" value="SCY77726.1"/>
    <property type="molecule type" value="Genomic_DNA"/>
</dbReference>
<feature type="domain" description="Helix-turn-helix type 11" evidence="1">
    <location>
        <begin position="5"/>
        <end position="59"/>
    </location>
</feature>
<dbReference type="InterPro" id="IPR051534">
    <property type="entry name" value="CBASS_pafABC_assoc_protein"/>
</dbReference>
<proteinExistence type="predicted"/>
<dbReference type="InterPro" id="IPR026881">
    <property type="entry name" value="WYL_dom"/>
</dbReference>
<evidence type="ECO:0000313" key="3">
    <source>
        <dbReference type="EMBL" id="SCY77726.1"/>
    </source>
</evidence>
<sequence>MRTVRLFSILDQLRGRQRPVSAEFLAQTLDVSVRTIYRDMSTLQTMGAPIRGASGLGYQLEKGYFLPPLHFDVNELEAIMLGTRLIVARGDAQLGEAARRVSAKIGAMLDDNARERYQHMPLRAVSRRTLEYELADRHLEPLRVAIRGRKRLVVCYRDLKGNESRRNVRPLGLTMFDAVWLLTIWCETKADFRNLRVDGILSLTDTGERFRQERGKRFEDYIKSLPTA</sequence>
<comment type="caution">
    <text evidence="3">The sequence shown here is derived from an EMBL/GenBank/DDBJ whole genome shotgun (WGS) entry which is preliminary data.</text>
</comment>
<dbReference type="Proteomes" id="UP000183031">
    <property type="component" value="Unassembled WGS sequence"/>
</dbReference>
<dbReference type="RefSeq" id="WP_033632035.1">
    <property type="nucleotide sequence ID" value="NZ_CBCSIN010000004.1"/>
</dbReference>
<dbReference type="Pfam" id="PF13280">
    <property type="entry name" value="WYL"/>
    <property type="match status" value="1"/>
</dbReference>
<dbReference type="InterPro" id="IPR013196">
    <property type="entry name" value="HTH_11"/>
</dbReference>
<dbReference type="PANTHER" id="PTHR34580">
    <property type="match status" value="1"/>
</dbReference>
<gene>
    <name evidence="3" type="ORF">SAMN02927935_02364</name>
</gene>
<dbReference type="SUPFAM" id="SSF46785">
    <property type="entry name" value="Winged helix' DNA-binding domain"/>
    <property type="match status" value="1"/>
</dbReference>
<dbReference type="InterPro" id="IPR036390">
    <property type="entry name" value="WH_DNA-bd_sf"/>
</dbReference>
<dbReference type="PROSITE" id="PS52050">
    <property type="entry name" value="WYL"/>
    <property type="match status" value="1"/>
</dbReference>
<name>A0A1G5INR8_9GAMM</name>
<dbReference type="PANTHER" id="PTHR34580:SF3">
    <property type="entry name" value="PROTEIN PAFB"/>
    <property type="match status" value="1"/>
</dbReference>
<keyword evidence="4" id="KW-1185">Reference proteome</keyword>
<evidence type="ECO:0000259" key="2">
    <source>
        <dbReference type="Pfam" id="PF13280"/>
    </source>
</evidence>
<dbReference type="Gene3D" id="1.10.10.10">
    <property type="entry name" value="Winged helix-like DNA-binding domain superfamily/Winged helix DNA-binding domain"/>
    <property type="match status" value="1"/>
</dbReference>
<evidence type="ECO:0000313" key="4">
    <source>
        <dbReference type="Proteomes" id="UP000183031"/>
    </source>
</evidence>
<evidence type="ECO:0000259" key="1">
    <source>
        <dbReference type="Pfam" id="PF08279"/>
    </source>
</evidence>
<feature type="domain" description="WYL" evidence="2">
    <location>
        <begin position="138"/>
        <end position="204"/>
    </location>
</feature>
<accession>A0A1G5INR8</accession>